<organism evidence="1 2">
    <name type="scientific">Nephila pilipes</name>
    <name type="common">Giant wood spider</name>
    <name type="synonym">Nephila maculata</name>
    <dbReference type="NCBI Taxonomy" id="299642"/>
    <lineage>
        <taxon>Eukaryota</taxon>
        <taxon>Metazoa</taxon>
        <taxon>Ecdysozoa</taxon>
        <taxon>Arthropoda</taxon>
        <taxon>Chelicerata</taxon>
        <taxon>Arachnida</taxon>
        <taxon>Araneae</taxon>
        <taxon>Araneomorphae</taxon>
        <taxon>Entelegynae</taxon>
        <taxon>Araneoidea</taxon>
        <taxon>Nephilidae</taxon>
        <taxon>Nephila</taxon>
    </lineage>
</organism>
<gene>
    <name evidence="1" type="ORF">NPIL_139031</name>
</gene>
<keyword evidence="2" id="KW-1185">Reference proteome</keyword>
<name>A0A8X6NZC6_NEPPI</name>
<dbReference type="Proteomes" id="UP000887013">
    <property type="component" value="Unassembled WGS sequence"/>
</dbReference>
<dbReference type="AlphaFoldDB" id="A0A8X6NZC6"/>
<proteinExistence type="predicted"/>
<dbReference type="OrthoDB" id="6753189at2759"/>
<sequence>MVKGFRSMVSVMDEDKQRIRTVLTPGKLNTIKFSLRQTQVKYIRKLQLEQGISYGSGDQSVRHHLKSYLYRVQSVRELCPSNKGKKLHFCVWFRRFILNNIQKRNDVHFSDLA</sequence>
<evidence type="ECO:0000313" key="2">
    <source>
        <dbReference type="Proteomes" id="UP000887013"/>
    </source>
</evidence>
<comment type="caution">
    <text evidence="1">The sequence shown here is derived from an EMBL/GenBank/DDBJ whole genome shotgun (WGS) entry which is preliminary data.</text>
</comment>
<dbReference type="EMBL" id="BMAW01014758">
    <property type="protein sequence ID" value="GFT40324.1"/>
    <property type="molecule type" value="Genomic_DNA"/>
</dbReference>
<accession>A0A8X6NZC6</accession>
<protein>
    <submittedName>
        <fullName evidence="1">Uncharacterized protein</fullName>
    </submittedName>
</protein>
<reference evidence="1" key="1">
    <citation type="submission" date="2020-08" db="EMBL/GenBank/DDBJ databases">
        <title>Multicomponent nature underlies the extraordinary mechanical properties of spider dragline silk.</title>
        <authorList>
            <person name="Kono N."/>
            <person name="Nakamura H."/>
            <person name="Mori M."/>
            <person name="Yoshida Y."/>
            <person name="Ohtoshi R."/>
            <person name="Malay A.D."/>
            <person name="Moran D.A.P."/>
            <person name="Tomita M."/>
            <person name="Numata K."/>
            <person name="Arakawa K."/>
        </authorList>
    </citation>
    <scope>NUCLEOTIDE SEQUENCE</scope>
</reference>
<evidence type="ECO:0000313" key="1">
    <source>
        <dbReference type="EMBL" id="GFT40324.1"/>
    </source>
</evidence>